<keyword evidence="2" id="KW-1185">Reference proteome</keyword>
<dbReference type="STRING" id="1464122.SAMN05421737_105177"/>
<dbReference type="Proteomes" id="UP000242662">
    <property type="component" value="Unassembled WGS sequence"/>
</dbReference>
<dbReference type="EMBL" id="FMYM01000005">
    <property type="protein sequence ID" value="SDC10450.1"/>
    <property type="molecule type" value="Genomic_DNA"/>
</dbReference>
<proteinExistence type="predicted"/>
<gene>
    <name evidence="1" type="ORF">SAMN05421737_105177</name>
</gene>
<dbReference type="AlphaFoldDB" id="A0A1G6IVK8"/>
<dbReference type="RefSeq" id="WP_090775530.1">
    <property type="nucleotide sequence ID" value="NZ_FMYM01000005.1"/>
</dbReference>
<evidence type="ECO:0000313" key="2">
    <source>
        <dbReference type="Proteomes" id="UP000242662"/>
    </source>
</evidence>
<protein>
    <submittedName>
        <fullName evidence="1">Uncharacterized protein</fullName>
    </submittedName>
</protein>
<reference evidence="2" key="1">
    <citation type="submission" date="2016-09" db="EMBL/GenBank/DDBJ databases">
        <authorList>
            <person name="Varghese N."/>
            <person name="Submissions S."/>
        </authorList>
    </citation>
    <scope>NUCLEOTIDE SEQUENCE [LARGE SCALE GENOMIC DNA]</scope>
    <source>
        <strain evidence="2">25nlg</strain>
    </source>
</reference>
<sequence>MGRRKPRWVYYKGVFRSQFQAGCMKARLEDNWQQGYEPGPFIEVRKLRTDKYVIRYTYDEMM</sequence>
<dbReference type="OrthoDB" id="2376918at2"/>
<evidence type="ECO:0000313" key="1">
    <source>
        <dbReference type="EMBL" id="SDC10450.1"/>
    </source>
</evidence>
<accession>A0A1G6IVK8</accession>
<name>A0A1G6IVK8_9BACI</name>
<organism evidence="1 2">
    <name type="scientific">Shouchella lonarensis</name>
    <dbReference type="NCBI Taxonomy" id="1464122"/>
    <lineage>
        <taxon>Bacteria</taxon>
        <taxon>Bacillati</taxon>
        <taxon>Bacillota</taxon>
        <taxon>Bacilli</taxon>
        <taxon>Bacillales</taxon>
        <taxon>Bacillaceae</taxon>
        <taxon>Shouchella</taxon>
    </lineage>
</organism>